<evidence type="ECO:0000313" key="2">
    <source>
        <dbReference type="EMBL" id="CAF4359049.1"/>
    </source>
</evidence>
<feature type="non-terminal residue" evidence="1">
    <location>
        <position position="1"/>
    </location>
</feature>
<organism evidence="1 3">
    <name type="scientific">Didymodactylos carnosus</name>
    <dbReference type="NCBI Taxonomy" id="1234261"/>
    <lineage>
        <taxon>Eukaryota</taxon>
        <taxon>Metazoa</taxon>
        <taxon>Spiralia</taxon>
        <taxon>Gnathifera</taxon>
        <taxon>Rotifera</taxon>
        <taxon>Eurotatoria</taxon>
        <taxon>Bdelloidea</taxon>
        <taxon>Philodinida</taxon>
        <taxon>Philodinidae</taxon>
        <taxon>Didymodactylos</taxon>
    </lineage>
</organism>
<dbReference type="Proteomes" id="UP000663829">
    <property type="component" value="Unassembled WGS sequence"/>
</dbReference>
<sequence length="39" mass="4283">MGLPSPNPARVRTEDDKILFSFRLATWVGGAYINGTAEM</sequence>
<comment type="caution">
    <text evidence="1">The sequence shown here is derived from an EMBL/GenBank/DDBJ whole genome shotgun (WGS) entry which is preliminary data.</text>
</comment>
<proteinExistence type="predicted"/>
<dbReference type="EMBL" id="CAJNOQ010022121">
    <property type="protein sequence ID" value="CAF1496636.1"/>
    <property type="molecule type" value="Genomic_DNA"/>
</dbReference>
<protein>
    <submittedName>
        <fullName evidence="1">Uncharacterized protein</fullName>
    </submittedName>
</protein>
<dbReference type="AlphaFoldDB" id="A0A815T2Z2"/>
<gene>
    <name evidence="1" type="ORF">GPM918_LOCUS36497</name>
    <name evidence="2" type="ORF">SRO942_LOCUS37238</name>
</gene>
<keyword evidence="3" id="KW-1185">Reference proteome</keyword>
<dbReference type="EMBL" id="CAJOBC010087629">
    <property type="protein sequence ID" value="CAF4359049.1"/>
    <property type="molecule type" value="Genomic_DNA"/>
</dbReference>
<reference evidence="1" key="1">
    <citation type="submission" date="2021-02" db="EMBL/GenBank/DDBJ databases">
        <authorList>
            <person name="Nowell W R."/>
        </authorList>
    </citation>
    <scope>NUCLEOTIDE SEQUENCE</scope>
</reference>
<evidence type="ECO:0000313" key="1">
    <source>
        <dbReference type="EMBL" id="CAF1496636.1"/>
    </source>
</evidence>
<accession>A0A815T2Z2</accession>
<name>A0A815T2Z2_9BILA</name>
<dbReference type="Proteomes" id="UP000681722">
    <property type="component" value="Unassembled WGS sequence"/>
</dbReference>
<evidence type="ECO:0000313" key="3">
    <source>
        <dbReference type="Proteomes" id="UP000663829"/>
    </source>
</evidence>